<proteinExistence type="predicted"/>
<feature type="transmembrane region" description="Helical" evidence="5">
    <location>
        <begin position="336"/>
        <end position="355"/>
    </location>
</feature>
<evidence type="ECO:0000256" key="1">
    <source>
        <dbReference type="ARBA" id="ARBA00004141"/>
    </source>
</evidence>
<organism evidence="7 8">
    <name type="scientific">Plectus sambesii</name>
    <dbReference type="NCBI Taxonomy" id="2011161"/>
    <lineage>
        <taxon>Eukaryota</taxon>
        <taxon>Metazoa</taxon>
        <taxon>Ecdysozoa</taxon>
        <taxon>Nematoda</taxon>
        <taxon>Chromadorea</taxon>
        <taxon>Plectida</taxon>
        <taxon>Plectina</taxon>
        <taxon>Plectoidea</taxon>
        <taxon>Plectidae</taxon>
        <taxon>Plectus</taxon>
    </lineage>
</organism>
<evidence type="ECO:0000313" key="7">
    <source>
        <dbReference type="Proteomes" id="UP000887566"/>
    </source>
</evidence>
<dbReference type="WBParaSite" id="PSAMB.scaffold6265size9849.g28170.t1">
    <property type="protein sequence ID" value="PSAMB.scaffold6265size9849.g28170.t1"/>
    <property type="gene ID" value="PSAMB.scaffold6265size9849.g28170"/>
</dbReference>
<evidence type="ECO:0000256" key="5">
    <source>
        <dbReference type="SAM" id="Phobius"/>
    </source>
</evidence>
<feature type="transmembrane region" description="Helical" evidence="5">
    <location>
        <begin position="296"/>
        <end position="316"/>
    </location>
</feature>
<protein>
    <submittedName>
        <fullName evidence="8">Sugar phosphate transporter domain-containing protein</fullName>
    </submittedName>
</protein>
<feature type="transmembrane region" description="Helical" evidence="5">
    <location>
        <begin position="199"/>
        <end position="220"/>
    </location>
</feature>
<dbReference type="GO" id="GO:0016020">
    <property type="term" value="C:membrane"/>
    <property type="evidence" value="ECO:0007669"/>
    <property type="project" value="UniProtKB-SubCell"/>
</dbReference>
<evidence type="ECO:0000313" key="8">
    <source>
        <dbReference type="WBParaSite" id="PSAMB.scaffold6265size9849.g28170.t1"/>
    </source>
</evidence>
<feature type="transmembrane region" description="Helical" evidence="5">
    <location>
        <begin position="150"/>
        <end position="171"/>
    </location>
</feature>
<dbReference type="PANTHER" id="PTHR11132">
    <property type="entry name" value="SOLUTE CARRIER FAMILY 35"/>
    <property type="match status" value="1"/>
</dbReference>
<evidence type="ECO:0000256" key="2">
    <source>
        <dbReference type="ARBA" id="ARBA00022692"/>
    </source>
</evidence>
<feature type="transmembrane region" description="Helical" evidence="5">
    <location>
        <begin position="109"/>
        <end position="129"/>
    </location>
</feature>
<dbReference type="SUPFAM" id="SSF103481">
    <property type="entry name" value="Multidrug resistance efflux transporter EmrE"/>
    <property type="match status" value="1"/>
</dbReference>
<dbReference type="InterPro" id="IPR004853">
    <property type="entry name" value="Sugar_P_trans_dom"/>
</dbReference>
<dbReference type="AlphaFoldDB" id="A0A914X6U9"/>
<accession>A0A914X6U9</accession>
<comment type="subcellular location">
    <subcellularLocation>
        <location evidence="1">Membrane</location>
        <topology evidence="1">Multi-pass membrane protein</topology>
    </subcellularLocation>
</comment>
<keyword evidence="4 5" id="KW-0472">Membrane</keyword>
<keyword evidence="3 5" id="KW-1133">Transmembrane helix</keyword>
<evidence type="ECO:0000256" key="4">
    <source>
        <dbReference type="ARBA" id="ARBA00023136"/>
    </source>
</evidence>
<sequence>MPSLSVSLSPATDKWEHFRGPMGLMPLSNCESTKLVVRAGEVVALSGSSSSLSKDHAMNKGSDDYLPDDAKEGLFNIRALSLLTLWYFFSFCTLFLNKYILSFMQGEPTLLGAVQMLSTTVLGFAQMYVPCGLYQRVERRGKPTGFVKNMVLVGSMRFATVVLGLLALKYISVSFTETVKSSAPLFTVVFARLVLGEKAGFYVILSLVPVMGGLALCSAYELSFHMIGFAAALATNLMDCLQNVFSKLLISGDGFRYTPAELQFYTSVASVIVQIPASIFVMDWQHARQDLASSKLTVALLTNGFCFHLQSITAYALMGYISPVTHSVANTAKRAILIWLSVLVFANEVTILSAVGTV</sequence>
<evidence type="ECO:0000259" key="6">
    <source>
        <dbReference type="Pfam" id="PF03151"/>
    </source>
</evidence>
<keyword evidence="2 5" id="KW-0812">Transmembrane</keyword>
<reference evidence="8" key="1">
    <citation type="submission" date="2022-11" db="UniProtKB">
        <authorList>
            <consortium name="WormBaseParasite"/>
        </authorList>
    </citation>
    <scope>IDENTIFICATION</scope>
</reference>
<dbReference type="InterPro" id="IPR050186">
    <property type="entry name" value="TPT_transporter"/>
</dbReference>
<keyword evidence="7" id="KW-1185">Reference proteome</keyword>
<evidence type="ECO:0000256" key="3">
    <source>
        <dbReference type="ARBA" id="ARBA00022989"/>
    </source>
</evidence>
<dbReference type="InterPro" id="IPR037185">
    <property type="entry name" value="EmrE-like"/>
</dbReference>
<dbReference type="Proteomes" id="UP000887566">
    <property type="component" value="Unplaced"/>
</dbReference>
<feature type="domain" description="Sugar phosphate transporter" evidence="6">
    <location>
        <begin position="78"/>
        <end position="357"/>
    </location>
</feature>
<name>A0A914X6U9_9BILA</name>
<feature type="transmembrane region" description="Helical" evidence="5">
    <location>
        <begin position="79"/>
        <end position="97"/>
    </location>
</feature>
<dbReference type="Pfam" id="PF03151">
    <property type="entry name" value="TPT"/>
    <property type="match status" value="1"/>
</dbReference>